<gene>
    <name evidence="1" type="ORF">BST92_04505</name>
</gene>
<sequence>MASISEVLTILKGYYSESIDGTVDINAASKYYSVELEQALSSKENFDSLEKWNESELVILKKDNVELLYSSSVSTAQKAFYESTKRAAFQENYQLIIYSKPLEIAPNKFAIYTSGKRNDGVVGSPKVYVYKVENNSIELIEEVFDQRRY</sequence>
<protein>
    <submittedName>
        <fullName evidence="1">Uncharacterized protein</fullName>
    </submittedName>
</protein>
<dbReference type="Proteomes" id="UP000239747">
    <property type="component" value="Unassembled WGS sequence"/>
</dbReference>
<name>A0A2S7U9D3_9FLAO</name>
<dbReference type="OrthoDB" id="9848873at2"/>
<proteinExistence type="predicted"/>
<organism evidence="1 2">
    <name type="scientific">Nonlabens arenilitoris</name>
    <dbReference type="NCBI Taxonomy" id="1217969"/>
    <lineage>
        <taxon>Bacteria</taxon>
        <taxon>Pseudomonadati</taxon>
        <taxon>Bacteroidota</taxon>
        <taxon>Flavobacteriia</taxon>
        <taxon>Flavobacteriales</taxon>
        <taxon>Flavobacteriaceae</taxon>
        <taxon>Nonlabens</taxon>
    </lineage>
</organism>
<evidence type="ECO:0000313" key="1">
    <source>
        <dbReference type="EMBL" id="PQJ31230.1"/>
    </source>
</evidence>
<dbReference type="RefSeq" id="WP_146105095.1">
    <property type="nucleotide sequence ID" value="NZ_MTPW01000001.1"/>
</dbReference>
<accession>A0A2S7U9D3</accession>
<evidence type="ECO:0000313" key="2">
    <source>
        <dbReference type="Proteomes" id="UP000239747"/>
    </source>
</evidence>
<keyword evidence="2" id="KW-1185">Reference proteome</keyword>
<dbReference type="EMBL" id="MTPW01000001">
    <property type="protein sequence ID" value="PQJ31230.1"/>
    <property type="molecule type" value="Genomic_DNA"/>
</dbReference>
<comment type="caution">
    <text evidence="1">The sequence shown here is derived from an EMBL/GenBank/DDBJ whole genome shotgun (WGS) entry which is preliminary data.</text>
</comment>
<dbReference type="AlphaFoldDB" id="A0A2S7U9D3"/>
<reference evidence="1 2" key="1">
    <citation type="submission" date="2017-01" db="EMBL/GenBank/DDBJ databases">
        <title>Trade-off between light-utilization and light-protection in marine flavobacteria.</title>
        <authorList>
            <person name="Kumagai Y."/>
            <person name="Yoshizawa S."/>
            <person name="Kogure K."/>
            <person name="Iwasaki W."/>
        </authorList>
    </citation>
    <scope>NUCLEOTIDE SEQUENCE [LARGE SCALE GENOMIC DNA]</scope>
    <source>
        <strain evidence="1 2">KCTC 32109</strain>
    </source>
</reference>